<protein>
    <recommendedName>
        <fullName evidence="2">DUF4283 domain-containing protein</fullName>
    </recommendedName>
</protein>
<sequence length="332" mass="38609">MKYVLVGKFSHGRPPIGFIKEFFMGLKLMGEYNISLYDTKHLFIECALMEDFTRLWMRITWYVKGFPMRMFKWTPEFNPEKESPLTPVWIHFAGLPLYLLEEEPLLSIENSIGTPLKIDHNNVNRVKLGQASVCVALDVSQPIRKKVWIGFEEADKGAMVAGLWQVVHYDPYPNYCTDCFHLGHNMEECKRKKEHVGEDITVATEVRKGSVQGQEAKEPQEQHSVNKKQFRRVSMPKEGKKSTKPKQLNKTTKEWVKRVFGNTTVPTTTTTNNPLLCWRMLRRMMGRNQKQRREYNPAIFSMLQVCLHHLCCQVMGYNQCNYLLVSQGTACH</sequence>
<dbReference type="PANTHER" id="PTHR31286">
    <property type="entry name" value="GLYCINE-RICH CELL WALL STRUCTURAL PROTEIN 1.8-LIKE"/>
    <property type="match status" value="1"/>
</dbReference>
<dbReference type="Proteomes" id="UP001454036">
    <property type="component" value="Unassembled WGS sequence"/>
</dbReference>
<dbReference type="Pfam" id="PF14111">
    <property type="entry name" value="DUF4283"/>
    <property type="match status" value="1"/>
</dbReference>
<reference evidence="3 4" key="1">
    <citation type="submission" date="2024-01" db="EMBL/GenBank/DDBJ databases">
        <title>The complete chloroplast genome sequence of Lithospermum erythrorhizon: insights into the phylogenetic relationship among Boraginaceae species and the maternal lineages of purple gromwells.</title>
        <authorList>
            <person name="Okada T."/>
            <person name="Watanabe K."/>
        </authorList>
    </citation>
    <scope>NUCLEOTIDE SEQUENCE [LARGE SCALE GENOMIC DNA]</scope>
</reference>
<dbReference type="InterPro" id="IPR040256">
    <property type="entry name" value="At4g02000-like"/>
</dbReference>
<dbReference type="EMBL" id="BAABME010019263">
    <property type="protein sequence ID" value="GAA0156592.1"/>
    <property type="molecule type" value="Genomic_DNA"/>
</dbReference>
<evidence type="ECO:0000256" key="1">
    <source>
        <dbReference type="SAM" id="MobiDB-lite"/>
    </source>
</evidence>
<feature type="domain" description="DUF4283" evidence="2">
    <location>
        <begin position="2"/>
        <end position="80"/>
    </location>
</feature>
<dbReference type="InterPro" id="IPR025558">
    <property type="entry name" value="DUF4283"/>
</dbReference>
<keyword evidence="4" id="KW-1185">Reference proteome</keyword>
<evidence type="ECO:0000313" key="4">
    <source>
        <dbReference type="Proteomes" id="UP001454036"/>
    </source>
</evidence>
<comment type="caution">
    <text evidence="3">The sequence shown here is derived from an EMBL/GenBank/DDBJ whole genome shotgun (WGS) entry which is preliminary data.</text>
</comment>
<evidence type="ECO:0000259" key="2">
    <source>
        <dbReference type="Pfam" id="PF14111"/>
    </source>
</evidence>
<name>A0AAV3PXN3_LITER</name>
<proteinExistence type="predicted"/>
<dbReference type="AlphaFoldDB" id="A0AAV3PXN3"/>
<evidence type="ECO:0000313" key="3">
    <source>
        <dbReference type="EMBL" id="GAA0156592.1"/>
    </source>
</evidence>
<gene>
    <name evidence="3" type="ORF">LIER_38297</name>
</gene>
<feature type="region of interest" description="Disordered" evidence="1">
    <location>
        <begin position="209"/>
        <end position="228"/>
    </location>
</feature>
<dbReference type="PANTHER" id="PTHR31286:SF165">
    <property type="entry name" value="DUF4283 DOMAIN-CONTAINING PROTEIN"/>
    <property type="match status" value="1"/>
</dbReference>
<accession>A0AAV3PXN3</accession>
<organism evidence="3 4">
    <name type="scientific">Lithospermum erythrorhizon</name>
    <name type="common">Purple gromwell</name>
    <name type="synonym">Lithospermum officinale var. erythrorhizon</name>
    <dbReference type="NCBI Taxonomy" id="34254"/>
    <lineage>
        <taxon>Eukaryota</taxon>
        <taxon>Viridiplantae</taxon>
        <taxon>Streptophyta</taxon>
        <taxon>Embryophyta</taxon>
        <taxon>Tracheophyta</taxon>
        <taxon>Spermatophyta</taxon>
        <taxon>Magnoliopsida</taxon>
        <taxon>eudicotyledons</taxon>
        <taxon>Gunneridae</taxon>
        <taxon>Pentapetalae</taxon>
        <taxon>asterids</taxon>
        <taxon>lamiids</taxon>
        <taxon>Boraginales</taxon>
        <taxon>Boraginaceae</taxon>
        <taxon>Boraginoideae</taxon>
        <taxon>Lithospermeae</taxon>
        <taxon>Lithospermum</taxon>
    </lineage>
</organism>